<keyword evidence="2" id="KW-1185">Reference proteome</keyword>
<sequence>MIVPGVGNLTPNPKSLNIRDKGYKWSCNSGSPAQSSLQASNCLLCLITMSTYEAVLSKTLPKLSIPKRRNLNRGKACRNSHRMGGQPCMKYLSIYGLPIAARVGFMESGGSLVLLECHPSFLQRFSSSLSLVDSTGSRRQRTSPGVAGKAKYHIVPSSAAYPNSADDLLTWTTVFLPDDLSNSTCQNLVIEPTPLPISLFRICR</sequence>
<comment type="caution">
    <text evidence="1">The sequence shown here is derived from an EMBL/GenBank/DDBJ whole genome shotgun (WGS) entry which is preliminary data.</text>
</comment>
<dbReference type="EMBL" id="JANVFU010000017">
    <property type="protein sequence ID" value="KAJ3739643.1"/>
    <property type="molecule type" value="Genomic_DNA"/>
</dbReference>
<proteinExistence type="predicted"/>
<organism evidence="1 2">
    <name type="scientific">Lentinula detonsa</name>
    <dbReference type="NCBI Taxonomy" id="2804962"/>
    <lineage>
        <taxon>Eukaryota</taxon>
        <taxon>Fungi</taxon>
        <taxon>Dikarya</taxon>
        <taxon>Basidiomycota</taxon>
        <taxon>Agaricomycotina</taxon>
        <taxon>Agaricomycetes</taxon>
        <taxon>Agaricomycetidae</taxon>
        <taxon>Agaricales</taxon>
        <taxon>Marasmiineae</taxon>
        <taxon>Omphalotaceae</taxon>
        <taxon>Lentinula</taxon>
    </lineage>
</organism>
<accession>A0A9W8NS35</accession>
<name>A0A9W8NS35_9AGAR</name>
<dbReference type="AlphaFoldDB" id="A0A9W8NS35"/>
<gene>
    <name evidence="1" type="ORF">DFH05DRAFT_482869</name>
</gene>
<protein>
    <submittedName>
        <fullName evidence="1">Uncharacterized protein</fullName>
    </submittedName>
</protein>
<evidence type="ECO:0000313" key="1">
    <source>
        <dbReference type="EMBL" id="KAJ3739643.1"/>
    </source>
</evidence>
<reference evidence="1 2" key="1">
    <citation type="journal article" date="2023" name="Proc. Natl. Acad. Sci. U.S.A.">
        <title>A global phylogenomic analysis of the shiitake genus Lentinula.</title>
        <authorList>
            <person name="Sierra-Patev S."/>
            <person name="Min B."/>
            <person name="Naranjo-Ortiz M."/>
            <person name="Looney B."/>
            <person name="Konkel Z."/>
            <person name="Slot J.C."/>
            <person name="Sakamoto Y."/>
            <person name="Steenwyk J.L."/>
            <person name="Rokas A."/>
            <person name="Carro J."/>
            <person name="Camarero S."/>
            <person name="Ferreira P."/>
            <person name="Molpeceres G."/>
            <person name="Ruiz-Duenas F.J."/>
            <person name="Serrano A."/>
            <person name="Henrissat B."/>
            <person name="Drula E."/>
            <person name="Hughes K.W."/>
            <person name="Mata J.L."/>
            <person name="Ishikawa N.K."/>
            <person name="Vargas-Isla R."/>
            <person name="Ushijima S."/>
            <person name="Smith C.A."/>
            <person name="Donoghue J."/>
            <person name="Ahrendt S."/>
            <person name="Andreopoulos W."/>
            <person name="He G."/>
            <person name="LaButti K."/>
            <person name="Lipzen A."/>
            <person name="Ng V."/>
            <person name="Riley R."/>
            <person name="Sandor L."/>
            <person name="Barry K."/>
            <person name="Martinez A.T."/>
            <person name="Xiao Y."/>
            <person name="Gibbons J.G."/>
            <person name="Terashima K."/>
            <person name="Grigoriev I.V."/>
            <person name="Hibbett D."/>
        </authorList>
    </citation>
    <scope>NUCLEOTIDE SEQUENCE [LARGE SCALE GENOMIC DNA]</scope>
    <source>
        <strain evidence="1 2">TFB7810</strain>
    </source>
</reference>
<dbReference type="Proteomes" id="UP001142393">
    <property type="component" value="Unassembled WGS sequence"/>
</dbReference>
<evidence type="ECO:0000313" key="2">
    <source>
        <dbReference type="Proteomes" id="UP001142393"/>
    </source>
</evidence>